<name>A0A1C6RI21_9ACTN</name>
<proteinExistence type="predicted"/>
<gene>
    <name evidence="1" type="ORF">GA0074694_1701</name>
</gene>
<dbReference type="STRING" id="47866.GA0074694_1701"/>
<organism evidence="1 2">
    <name type="scientific">Micromonospora inyonensis</name>
    <dbReference type="NCBI Taxonomy" id="47866"/>
    <lineage>
        <taxon>Bacteria</taxon>
        <taxon>Bacillati</taxon>
        <taxon>Actinomycetota</taxon>
        <taxon>Actinomycetes</taxon>
        <taxon>Micromonosporales</taxon>
        <taxon>Micromonosporaceae</taxon>
        <taxon>Micromonospora</taxon>
    </lineage>
</organism>
<evidence type="ECO:0000313" key="2">
    <source>
        <dbReference type="Proteomes" id="UP000198906"/>
    </source>
</evidence>
<dbReference type="AlphaFoldDB" id="A0A1C6RI21"/>
<keyword evidence="2" id="KW-1185">Reference proteome</keyword>
<reference evidence="2" key="1">
    <citation type="submission" date="2016-06" db="EMBL/GenBank/DDBJ databases">
        <authorList>
            <person name="Varghese N."/>
        </authorList>
    </citation>
    <scope>NUCLEOTIDE SEQUENCE [LARGE SCALE GENOMIC DNA]</scope>
    <source>
        <strain evidence="2">DSM 46123</strain>
    </source>
</reference>
<dbReference type="Proteomes" id="UP000198906">
    <property type="component" value="Unassembled WGS sequence"/>
</dbReference>
<dbReference type="EMBL" id="FMHU01000001">
    <property type="protein sequence ID" value="SCL16642.1"/>
    <property type="molecule type" value="Genomic_DNA"/>
</dbReference>
<accession>A0A1C6RI21</accession>
<protein>
    <submittedName>
        <fullName evidence="1">Uncharacterized protein</fullName>
    </submittedName>
</protein>
<evidence type="ECO:0000313" key="1">
    <source>
        <dbReference type="EMBL" id="SCL16642.1"/>
    </source>
</evidence>
<sequence length="59" mass="6354">MTVPPPCRGAGAAVGRHPLPEMCLKHVTRRGSAPLLARKARESGPEPATVVAVRWQRET</sequence>